<accession>A0AAW2U676</accession>
<sequence length="113" mass="12798">MGYGIQKSMKFQCLLSDSALKYYYHEYRTCASQFLDVGYPPLTAPTDNLDIYAGLADAPKPDEEMPNELPKNLLHVLREGEALVNSEDQMVEDVVPLKVVLLLEMMKLLPCCR</sequence>
<reference evidence="1" key="2">
    <citation type="journal article" date="2024" name="Plant">
        <title>Genomic evolution and insights into agronomic trait innovations of Sesamum species.</title>
        <authorList>
            <person name="Miao H."/>
            <person name="Wang L."/>
            <person name="Qu L."/>
            <person name="Liu H."/>
            <person name="Sun Y."/>
            <person name="Le M."/>
            <person name="Wang Q."/>
            <person name="Wei S."/>
            <person name="Zheng Y."/>
            <person name="Lin W."/>
            <person name="Duan Y."/>
            <person name="Cao H."/>
            <person name="Xiong S."/>
            <person name="Wang X."/>
            <person name="Wei L."/>
            <person name="Li C."/>
            <person name="Ma Q."/>
            <person name="Ju M."/>
            <person name="Zhao R."/>
            <person name="Li G."/>
            <person name="Mu C."/>
            <person name="Tian Q."/>
            <person name="Mei H."/>
            <person name="Zhang T."/>
            <person name="Gao T."/>
            <person name="Zhang H."/>
        </authorList>
    </citation>
    <scope>NUCLEOTIDE SEQUENCE</scope>
    <source>
        <strain evidence="1">KEN1</strain>
    </source>
</reference>
<evidence type="ECO:0000313" key="1">
    <source>
        <dbReference type="EMBL" id="KAL0411810.1"/>
    </source>
</evidence>
<comment type="caution">
    <text evidence="1">The sequence shown here is derived from an EMBL/GenBank/DDBJ whole genome shotgun (WGS) entry which is preliminary data.</text>
</comment>
<organism evidence="1">
    <name type="scientific">Sesamum latifolium</name>
    <dbReference type="NCBI Taxonomy" id="2727402"/>
    <lineage>
        <taxon>Eukaryota</taxon>
        <taxon>Viridiplantae</taxon>
        <taxon>Streptophyta</taxon>
        <taxon>Embryophyta</taxon>
        <taxon>Tracheophyta</taxon>
        <taxon>Spermatophyta</taxon>
        <taxon>Magnoliopsida</taxon>
        <taxon>eudicotyledons</taxon>
        <taxon>Gunneridae</taxon>
        <taxon>Pentapetalae</taxon>
        <taxon>asterids</taxon>
        <taxon>lamiids</taxon>
        <taxon>Lamiales</taxon>
        <taxon>Pedaliaceae</taxon>
        <taxon>Sesamum</taxon>
    </lineage>
</organism>
<protein>
    <submittedName>
        <fullName evidence="1">Uncharacterized protein</fullName>
    </submittedName>
</protein>
<gene>
    <name evidence="1" type="ORF">Slati_3770700</name>
</gene>
<dbReference type="AlphaFoldDB" id="A0AAW2U676"/>
<name>A0AAW2U676_9LAMI</name>
<dbReference type="EMBL" id="JACGWN010000013">
    <property type="protein sequence ID" value="KAL0411810.1"/>
    <property type="molecule type" value="Genomic_DNA"/>
</dbReference>
<proteinExistence type="predicted"/>
<reference evidence="1" key="1">
    <citation type="submission" date="2020-06" db="EMBL/GenBank/DDBJ databases">
        <authorList>
            <person name="Li T."/>
            <person name="Hu X."/>
            <person name="Zhang T."/>
            <person name="Song X."/>
            <person name="Zhang H."/>
            <person name="Dai N."/>
            <person name="Sheng W."/>
            <person name="Hou X."/>
            <person name="Wei L."/>
        </authorList>
    </citation>
    <scope>NUCLEOTIDE SEQUENCE</scope>
    <source>
        <strain evidence="1">KEN1</strain>
        <tissue evidence="1">Leaf</tissue>
    </source>
</reference>